<evidence type="ECO:0000256" key="5">
    <source>
        <dbReference type="PROSITE-ProRule" id="PRU00169"/>
    </source>
</evidence>
<dbReference type="GO" id="GO:0000160">
    <property type="term" value="P:phosphorelay signal transduction system"/>
    <property type="evidence" value="ECO:0007669"/>
    <property type="project" value="InterPro"/>
</dbReference>
<sequence length="225" mass="24723">MARVLLVDDEPLTREILREYLSVDAELEVVGEASDGHSAVVQATALKPHVILMDMQMPVMDGVKATAEIHAQDPRISILGLSTFSTDRYVVDLLRSGASGYLVKDSAPEEIRSAIHKVMAGESVLSAQVTRHVVSGLERSVPAEISPDKELLATLSEKELEVIRLLSRGMSNREMAEELFLTESTIKARFVRVMEKLGVRDRVQILVTAVERGLVDLSPGSRPPR</sequence>
<feature type="modified residue" description="4-aspartylphosphate" evidence="5">
    <location>
        <position position="54"/>
    </location>
</feature>
<dbReference type="InterPro" id="IPR001789">
    <property type="entry name" value="Sig_transdc_resp-reg_receiver"/>
</dbReference>
<dbReference type="InterPro" id="IPR039420">
    <property type="entry name" value="WalR-like"/>
</dbReference>
<dbReference type="SUPFAM" id="SSF46894">
    <property type="entry name" value="C-terminal effector domain of the bipartite response regulators"/>
    <property type="match status" value="1"/>
</dbReference>
<feature type="domain" description="Response regulatory" evidence="7">
    <location>
        <begin position="3"/>
        <end position="119"/>
    </location>
</feature>
<evidence type="ECO:0000256" key="4">
    <source>
        <dbReference type="ARBA" id="ARBA00023163"/>
    </source>
</evidence>
<dbReference type="Proteomes" id="UP000310458">
    <property type="component" value="Unassembled WGS sequence"/>
</dbReference>
<dbReference type="AlphaFoldDB" id="A0A5R9BCT3"/>
<dbReference type="InterPro" id="IPR000792">
    <property type="entry name" value="Tscrpt_reg_LuxR_C"/>
</dbReference>
<dbReference type="InterPro" id="IPR058245">
    <property type="entry name" value="NreC/VraR/RcsB-like_REC"/>
</dbReference>
<keyword evidence="1 5" id="KW-0597">Phosphoprotein</keyword>
<comment type="caution">
    <text evidence="8">The sequence shown here is derived from an EMBL/GenBank/DDBJ whole genome shotgun (WGS) entry which is preliminary data.</text>
</comment>
<dbReference type="CDD" id="cd06170">
    <property type="entry name" value="LuxR_C_like"/>
    <property type="match status" value="1"/>
</dbReference>
<evidence type="ECO:0000259" key="7">
    <source>
        <dbReference type="PROSITE" id="PS50110"/>
    </source>
</evidence>
<keyword evidence="9" id="KW-1185">Reference proteome</keyword>
<keyword evidence="3" id="KW-0238">DNA-binding</keyword>
<dbReference type="OrthoDB" id="9808843at2"/>
<dbReference type="GO" id="GO:0006355">
    <property type="term" value="P:regulation of DNA-templated transcription"/>
    <property type="evidence" value="ECO:0007669"/>
    <property type="project" value="InterPro"/>
</dbReference>
<dbReference type="Pfam" id="PF00072">
    <property type="entry name" value="Response_reg"/>
    <property type="match status" value="1"/>
</dbReference>
<dbReference type="PRINTS" id="PR00038">
    <property type="entry name" value="HTHLUXR"/>
</dbReference>
<dbReference type="GO" id="GO:0003677">
    <property type="term" value="F:DNA binding"/>
    <property type="evidence" value="ECO:0007669"/>
    <property type="project" value="UniProtKB-KW"/>
</dbReference>
<evidence type="ECO:0000256" key="3">
    <source>
        <dbReference type="ARBA" id="ARBA00023125"/>
    </source>
</evidence>
<keyword evidence="4" id="KW-0804">Transcription</keyword>
<evidence type="ECO:0000313" key="8">
    <source>
        <dbReference type="EMBL" id="TLP98059.1"/>
    </source>
</evidence>
<proteinExistence type="predicted"/>
<evidence type="ECO:0000259" key="6">
    <source>
        <dbReference type="PROSITE" id="PS50043"/>
    </source>
</evidence>
<dbReference type="Gene3D" id="3.40.50.2300">
    <property type="match status" value="1"/>
</dbReference>
<dbReference type="CDD" id="cd17535">
    <property type="entry name" value="REC_NarL-like"/>
    <property type="match status" value="1"/>
</dbReference>
<dbReference type="Pfam" id="PF00196">
    <property type="entry name" value="GerE"/>
    <property type="match status" value="1"/>
</dbReference>
<evidence type="ECO:0000256" key="2">
    <source>
        <dbReference type="ARBA" id="ARBA00023015"/>
    </source>
</evidence>
<dbReference type="InterPro" id="IPR016032">
    <property type="entry name" value="Sig_transdc_resp-reg_C-effctor"/>
</dbReference>
<dbReference type="PROSITE" id="PS50043">
    <property type="entry name" value="HTH_LUXR_2"/>
    <property type="match status" value="1"/>
</dbReference>
<feature type="domain" description="HTH luxR-type" evidence="6">
    <location>
        <begin position="148"/>
        <end position="213"/>
    </location>
</feature>
<dbReference type="PANTHER" id="PTHR43214:SF24">
    <property type="entry name" value="TRANSCRIPTIONAL REGULATORY PROTEIN NARL-RELATED"/>
    <property type="match status" value="1"/>
</dbReference>
<dbReference type="PROSITE" id="PS50110">
    <property type="entry name" value="RESPONSE_REGULATORY"/>
    <property type="match status" value="1"/>
</dbReference>
<reference evidence="8 9" key="1">
    <citation type="submission" date="2019-05" db="EMBL/GenBank/DDBJ databases">
        <title>Nesterenkonia sp. GY074 isolated from the Southern Atlantic Ocean.</title>
        <authorList>
            <person name="Zhang G."/>
        </authorList>
    </citation>
    <scope>NUCLEOTIDE SEQUENCE [LARGE SCALE GENOMIC DNA]</scope>
    <source>
        <strain evidence="8 9">GY074</strain>
    </source>
</reference>
<dbReference type="EMBL" id="VAVZ01000014">
    <property type="protein sequence ID" value="TLP98059.1"/>
    <property type="molecule type" value="Genomic_DNA"/>
</dbReference>
<organism evidence="8 9">
    <name type="scientific">Nesterenkonia salmonea</name>
    <dbReference type="NCBI Taxonomy" id="1804987"/>
    <lineage>
        <taxon>Bacteria</taxon>
        <taxon>Bacillati</taxon>
        <taxon>Actinomycetota</taxon>
        <taxon>Actinomycetes</taxon>
        <taxon>Micrococcales</taxon>
        <taxon>Micrococcaceae</taxon>
        <taxon>Nesterenkonia</taxon>
    </lineage>
</organism>
<dbReference type="InterPro" id="IPR011006">
    <property type="entry name" value="CheY-like_superfamily"/>
</dbReference>
<dbReference type="SMART" id="SM00421">
    <property type="entry name" value="HTH_LUXR"/>
    <property type="match status" value="1"/>
</dbReference>
<gene>
    <name evidence="8" type="ORF">FEF26_06635</name>
</gene>
<name>A0A5R9BCT3_9MICC</name>
<evidence type="ECO:0000256" key="1">
    <source>
        <dbReference type="ARBA" id="ARBA00022553"/>
    </source>
</evidence>
<protein>
    <submittedName>
        <fullName evidence="8">Response regulator transcription factor</fullName>
    </submittedName>
</protein>
<dbReference type="PANTHER" id="PTHR43214">
    <property type="entry name" value="TWO-COMPONENT RESPONSE REGULATOR"/>
    <property type="match status" value="1"/>
</dbReference>
<dbReference type="SMART" id="SM00448">
    <property type="entry name" value="REC"/>
    <property type="match status" value="1"/>
</dbReference>
<accession>A0A5R9BCT3</accession>
<evidence type="ECO:0000313" key="9">
    <source>
        <dbReference type="Proteomes" id="UP000310458"/>
    </source>
</evidence>
<keyword evidence="2" id="KW-0805">Transcription regulation</keyword>
<dbReference type="RefSeq" id="WP_138252754.1">
    <property type="nucleotide sequence ID" value="NZ_VAVZ01000014.1"/>
</dbReference>
<dbReference type="SUPFAM" id="SSF52172">
    <property type="entry name" value="CheY-like"/>
    <property type="match status" value="1"/>
</dbReference>